<sequence length="385" mass="42432">MNKSCNISFFEAKIAEKQRYLESLKEAVQKGGDLTSWCNGFVENMDDLLDVLIFCKNKFHKKENEVDSPAPTLPSHTPTPPSSSLSPRAPPYRYANPPPASSSSSENFGAPADLRSSADFMAIREEENRCSVLVMNLPECDSFDPSEKRAFDFAHVKVMLKCSGSSADVKNVLRFSPKFLEAGRPPFLKVSFTSEEEKKKALFILIGSVRRIRALDNKYVNVAFTDCDKSGKDSNNVSSNFPRLNPSSPFQRNSASSTSNPINSSSPPKFGDRYNSSTSFKNDSSPRNRMNAPTVSDRVNSSSTTFLPRSNTTTTISRFNSSPAYNRASTSPFADADRPSSSSFDHNAIVPSTKPRVRKMFASTTSRSSSLGFNLFTATDDEGKK</sequence>
<evidence type="ECO:0000313" key="2">
    <source>
        <dbReference type="WBParaSite" id="ES5_v2.g22797.t1"/>
    </source>
</evidence>
<proteinExistence type="predicted"/>
<reference evidence="2" key="1">
    <citation type="submission" date="2022-11" db="UniProtKB">
        <authorList>
            <consortium name="WormBaseParasite"/>
        </authorList>
    </citation>
    <scope>IDENTIFICATION</scope>
</reference>
<dbReference type="WBParaSite" id="ES5_v2.g22797.t1">
    <property type="protein sequence ID" value="ES5_v2.g22797.t1"/>
    <property type="gene ID" value="ES5_v2.g22797"/>
</dbReference>
<accession>A0AC34G0W2</accession>
<evidence type="ECO:0000313" key="1">
    <source>
        <dbReference type="Proteomes" id="UP000887579"/>
    </source>
</evidence>
<protein>
    <submittedName>
        <fullName evidence="2">Uncharacterized protein</fullName>
    </submittedName>
</protein>
<dbReference type="Proteomes" id="UP000887579">
    <property type="component" value="Unplaced"/>
</dbReference>
<organism evidence="1 2">
    <name type="scientific">Panagrolaimus sp. ES5</name>
    <dbReference type="NCBI Taxonomy" id="591445"/>
    <lineage>
        <taxon>Eukaryota</taxon>
        <taxon>Metazoa</taxon>
        <taxon>Ecdysozoa</taxon>
        <taxon>Nematoda</taxon>
        <taxon>Chromadorea</taxon>
        <taxon>Rhabditida</taxon>
        <taxon>Tylenchina</taxon>
        <taxon>Panagrolaimomorpha</taxon>
        <taxon>Panagrolaimoidea</taxon>
        <taxon>Panagrolaimidae</taxon>
        <taxon>Panagrolaimus</taxon>
    </lineage>
</organism>
<name>A0AC34G0W2_9BILA</name>